<organism evidence="1 2">
    <name type="scientific">Dermacentor silvarum</name>
    <name type="common">Tick</name>
    <dbReference type="NCBI Taxonomy" id="543639"/>
    <lineage>
        <taxon>Eukaryota</taxon>
        <taxon>Metazoa</taxon>
        <taxon>Ecdysozoa</taxon>
        <taxon>Arthropoda</taxon>
        <taxon>Chelicerata</taxon>
        <taxon>Arachnida</taxon>
        <taxon>Acari</taxon>
        <taxon>Parasitiformes</taxon>
        <taxon>Ixodida</taxon>
        <taxon>Ixodoidea</taxon>
        <taxon>Ixodidae</taxon>
        <taxon>Rhipicephalinae</taxon>
        <taxon>Dermacentor</taxon>
    </lineage>
</organism>
<protein>
    <submittedName>
        <fullName evidence="1">Uncharacterized protein</fullName>
    </submittedName>
</protein>
<proteinExistence type="predicted"/>
<evidence type="ECO:0000313" key="1">
    <source>
        <dbReference type="EMBL" id="KAH7964741.1"/>
    </source>
</evidence>
<gene>
    <name evidence="1" type="ORF">HPB49_001088</name>
</gene>
<comment type="caution">
    <text evidence="1">The sequence shown here is derived from an EMBL/GenBank/DDBJ whole genome shotgun (WGS) entry which is preliminary data.</text>
</comment>
<keyword evidence="2" id="KW-1185">Reference proteome</keyword>
<evidence type="ECO:0000313" key="2">
    <source>
        <dbReference type="Proteomes" id="UP000821865"/>
    </source>
</evidence>
<name>A0ACB8D9Z5_DERSI</name>
<sequence length="223" mass="24954">MASTVFAKRQLCVERKLPFWRRIPRELDSRVLFEMCRIVEHLLIAADRLAANFPLQVSLYSAVEIVKVAWAEVTAACVRNCFRIASFFDVVPDAEPDASEENQSSGNLGQRVVISNMRGHDIGWDYFISADKDADIVEPCTDKGAICEVWAESNAEESDDVETSEPAPITTPVAMGYIYGLGQLVYAKRLSEDHTSALNKLESAFIRSTLQKQTSTREFIAKQ</sequence>
<reference evidence="1" key="1">
    <citation type="submission" date="2020-05" db="EMBL/GenBank/DDBJ databases">
        <title>Large-scale comparative analyses of tick genomes elucidate their genetic diversity and vector capacities.</title>
        <authorList>
            <person name="Jia N."/>
            <person name="Wang J."/>
            <person name="Shi W."/>
            <person name="Du L."/>
            <person name="Sun Y."/>
            <person name="Zhan W."/>
            <person name="Jiang J."/>
            <person name="Wang Q."/>
            <person name="Zhang B."/>
            <person name="Ji P."/>
            <person name="Sakyi L.B."/>
            <person name="Cui X."/>
            <person name="Yuan T."/>
            <person name="Jiang B."/>
            <person name="Yang W."/>
            <person name="Lam T.T.-Y."/>
            <person name="Chang Q."/>
            <person name="Ding S."/>
            <person name="Wang X."/>
            <person name="Zhu J."/>
            <person name="Ruan X."/>
            <person name="Zhao L."/>
            <person name="Wei J."/>
            <person name="Que T."/>
            <person name="Du C."/>
            <person name="Cheng J."/>
            <person name="Dai P."/>
            <person name="Han X."/>
            <person name="Huang E."/>
            <person name="Gao Y."/>
            <person name="Liu J."/>
            <person name="Shao H."/>
            <person name="Ye R."/>
            <person name="Li L."/>
            <person name="Wei W."/>
            <person name="Wang X."/>
            <person name="Wang C."/>
            <person name="Yang T."/>
            <person name="Huo Q."/>
            <person name="Li W."/>
            <person name="Guo W."/>
            <person name="Chen H."/>
            <person name="Zhou L."/>
            <person name="Ni X."/>
            <person name="Tian J."/>
            <person name="Zhou Y."/>
            <person name="Sheng Y."/>
            <person name="Liu T."/>
            <person name="Pan Y."/>
            <person name="Xia L."/>
            <person name="Li J."/>
            <person name="Zhao F."/>
            <person name="Cao W."/>
        </authorList>
    </citation>
    <scope>NUCLEOTIDE SEQUENCE</scope>
    <source>
        <strain evidence="1">Dsil-2018</strain>
    </source>
</reference>
<dbReference type="EMBL" id="CM023471">
    <property type="protein sequence ID" value="KAH7964741.1"/>
    <property type="molecule type" value="Genomic_DNA"/>
</dbReference>
<accession>A0ACB8D9Z5</accession>
<dbReference type="Proteomes" id="UP000821865">
    <property type="component" value="Chromosome 2"/>
</dbReference>